<evidence type="ECO:0000313" key="2">
    <source>
        <dbReference type="Proteomes" id="UP000475037"/>
    </source>
</evidence>
<sequence length="104" mass="12145">NISPQKIQAANKRLRRCSSSPIIRELQIKITMRYHLMPTRITTIKKPENNKLSRMRKKRAPRAPWVGIENGAALWKTVWRLLKTLKTELPHDRAMLPLGINPKE</sequence>
<reference evidence="1 2" key="1">
    <citation type="submission" date="2019-11" db="EMBL/GenBank/DDBJ databases">
        <authorList>
            <person name="Yang C."/>
            <person name="Li F."/>
        </authorList>
    </citation>
    <scope>NUCLEOTIDE SEQUENCE [LARGE SCALE GENOMIC DNA]</scope>
    <source>
        <strain evidence="1">KB4526</strain>
        <tissue evidence="1">Muscle</tissue>
    </source>
</reference>
<comment type="caution">
    <text evidence="1">The sequence shown here is derived from an EMBL/GenBank/DDBJ whole genome shotgun (WGS) entry which is preliminary data.</text>
</comment>
<dbReference type="Proteomes" id="UP000475037">
    <property type="component" value="Unassembled WGS sequence"/>
</dbReference>
<name>A0A6G1AHI4_CROCR</name>
<gene>
    <name evidence="1" type="ORF">FOF47_R07434</name>
</gene>
<feature type="non-terminal residue" evidence="1">
    <location>
        <position position="1"/>
    </location>
</feature>
<keyword evidence="2" id="KW-1185">Reference proteome</keyword>
<accession>A0A6G1AHI4</accession>
<dbReference type="AlphaFoldDB" id="A0A6G1AHI4"/>
<protein>
    <submittedName>
        <fullName evidence="1">LORF2 protein</fullName>
    </submittedName>
</protein>
<proteinExistence type="predicted"/>
<organism evidence="1 2">
    <name type="scientific">Crocuta crocuta</name>
    <name type="common">Spotted hyena</name>
    <dbReference type="NCBI Taxonomy" id="9678"/>
    <lineage>
        <taxon>Eukaryota</taxon>
        <taxon>Metazoa</taxon>
        <taxon>Chordata</taxon>
        <taxon>Craniata</taxon>
        <taxon>Vertebrata</taxon>
        <taxon>Euteleostomi</taxon>
        <taxon>Mammalia</taxon>
        <taxon>Eutheria</taxon>
        <taxon>Laurasiatheria</taxon>
        <taxon>Carnivora</taxon>
        <taxon>Feliformia</taxon>
        <taxon>Hyaenidae</taxon>
        <taxon>Crocuta</taxon>
    </lineage>
</organism>
<dbReference type="EMBL" id="VOAJ01005348">
    <property type="protein sequence ID" value="KAF0874603.1"/>
    <property type="molecule type" value="Genomic_DNA"/>
</dbReference>
<feature type="non-terminal residue" evidence="1">
    <location>
        <position position="104"/>
    </location>
</feature>
<evidence type="ECO:0000313" key="1">
    <source>
        <dbReference type="EMBL" id="KAF0874603.1"/>
    </source>
</evidence>